<evidence type="ECO:0000313" key="4">
    <source>
        <dbReference type="EnsemblMetazoa" id="SCAU010843-PA"/>
    </source>
</evidence>
<keyword evidence="3" id="KW-0732">Signal</keyword>
<dbReference type="AlphaFoldDB" id="A0A1I8PSZ8"/>
<proteinExistence type="predicted"/>
<dbReference type="KEGG" id="scac:106093510"/>
<evidence type="ECO:0000313" key="5">
    <source>
        <dbReference type="Proteomes" id="UP000095300"/>
    </source>
</evidence>
<gene>
    <name evidence="4" type="primary">106093510</name>
</gene>
<dbReference type="Proteomes" id="UP000095300">
    <property type="component" value="Unassembled WGS sequence"/>
</dbReference>
<dbReference type="OrthoDB" id="7394989at2759"/>
<feature type="signal peptide" evidence="3">
    <location>
        <begin position="1"/>
        <end position="17"/>
    </location>
</feature>
<name>A0A1I8PSZ8_STOCA</name>
<dbReference type="GO" id="GO:0042302">
    <property type="term" value="F:structural constituent of cuticle"/>
    <property type="evidence" value="ECO:0007669"/>
    <property type="project" value="UniProtKB-UniRule"/>
</dbReference>
<dbReference type="Pfam" id="PF00379">
    <property type="entry name" value="Chitin_bind_4"/>
    <property type="match status" value="1"/>
</dbReference>
<dbReference type="GO" id="GO:0031012">
    <property type="term" value="C:extracellular matrix"/>
    <property type="evidence" value="ECO:0007669"/>
    <property type="project" value="TreeGrafter"/>
</dbReference>
<dbReference type="PANTHER" id="PTHR12236:SF86">
    <property type="entry name" value="CCP84AC-RELATED"/>
    <property type="match status" value="1"/>
</dbReference>
<evidence type="ECO:0008006" key="6">
    <source>
        <dbReference type="Google" id="ProtNLM"/>
    </source>
</evidence>
<dbReference type="EnsemblMetazoa" id="SCAU010843-RA">
    <property type="protein sequence ID" value="SCAU010843-PA"/>
    <property type="gene ID" value="SCAU010843"/>
</dbReference>
<evidence type="ECO:0000256" key="2">
    <source>
        <dbReference type="PROSITE-ProRule" id="PRU00497"/>
    </source>
</evidence>
<accession>A0A1I8PSZ8</accession>
<dbReference type="STRING" id="35570.A0A1I8PSZ8"/>
<reference evidence="4" key="1">
    <citation type="submission" date="2020-05" db="UniProtKB">
        <authorList>
            <consortium name="EnsemblMetazoa"/>
        </authorList>
    </citation>
    <scope>IDENTIFICATION</scope>
    <source>
        <strain evidence="4">USDA</strain>
    </source>
</reference>
<sequence>MHFKLLATLAFVGVVSAALIPENAEQLDPHPSYEFAYNVDAQESGDIKAQQESRDGENVQGEYSLNDADGYKRIVTYSVNGEGGFRAFVRRERLSDVKQAAAVPKATPKPLTTVTPKPIIPTQAPTKKPIVQQPAYLRTAIVHHHPQPTVYHAARVVHLDHAAHHYVHSAPTTTVLKSAPTVITTTHHHTPAAVVHHHSPAVVHHAPTAALVHHAPASTLVHHAPASAVVHHHTPAISAPHQVSYLHYH</sequence>
<evidence type="ECO:0000256" key="3">
    <source>
        <dbReference type="SAM" id="SignalP"/>
    </source>
</evidence>
<dbReference type="InterPro" id="IPR051217">
    <property type="entry name" value="Insect_Cuticle_Struc_Prot"/>
</dbReference>
<organism evidence="4 5">
    <name type="scientific">Stomoxys calcitrans</name>
    <name type="common">Stable fly</name>
    <name type="synonym">Conops calcitrans</name>
    <dbReference type="NCBI Taxonomy" id="35570"/>
    <lineage>
        <taxon>Eukaryota</taxon>
        <taxon>Metazoa</taxon>
        <taxon>Ecdysozoa</taxon>
        <taxon>Arthropoda</taxon>
        <taxon>Hexapoda</taxon>
        <taxon>Insecta</taxon>
        <taxon>Pterygota</taxon>
        <taxon>Neoptera</taxon>
        <taxon>Endopterygota</taxon>
        <taxon>Diptera</taxon>
        <taxon>Brachycera</taxon>
        <taxon>Muscomorpha</taxon>
        <taxon>Muscoidea</taxon>
        <taxon>Muscidae</taxon>
        <taxon>Stomoxys</taxon>
    </lineage>
</organism>
<dbReference type="VEuPathDB" id="VectorBase:SCAU010843"/>
<keyword evidence="1 2" id="KW-0193">Cuticle</keyword>
<keyword evidence="5" id="KW-1185">Reference proteome</keyword>
<dbReference type="InterPro" id="IPR000618">
    <property type="entry name" value="Insect_cuticle"/>
</dbReference>
<dbReference type="GO" id="GO:0005615">
    <property type="term" value="C:extracellular space"/>
    <property type="evidence" value="ECO:0007669"/>
    <property type="project" value="TreeGrafter"/>
</dbReference>
<feature type="chain" id="PRO_5009327164" description="Pupal cuticle protein Edg-84A" evidence="3">
    <location>
        <begin position="18"/>
        <end position="249"/>
    </location>
</feature>
<protein>
    <recommendedName>
        <fullName evidence="6">Pupal cuticle protein Edg-84A</fullName>
    </recommendedName>
</protein>
<evidence type="ECO:0000256" key="1">
    <source>
        <dbReference type="ARBA" id="ARBA00022460"/>
    </source>
</evidence>
<dbReference type="PANTHER" id="PTHR12236">
    <property type="entry name" value="STRUCTURAL CONTITUENT OF CUTICLE"/>
    <property type="match status" value="1"/>
</dbReference>
<dbReference type="PROSITE" id="PS51155">
    <property type="entry name" value="CHIT_BIND_RR_2"/>
    <property type="match status" value="1"/>
</dbReference>